<evidence type="ECO:0000256" key="3">
    <source>
        <dbReference type="ARBA" id="ARBA00022692"/>
    </source>
</evidence>
<dbReference type="InterPro" id="IPR050833">
    <property type="entry name" value="Poly_Biosynth_Transport"/>
</dbReference>
<feature type="transmembrane region" description="Helical" evidence="6">
    <location>
        <begin position="437"/>
        <end position="457"/>
    </location>
</feature>
<evidence type="ECO:0000313" key="8">
    <source>
        <dbReference type="Proteomes" id="UP000768180"/>
    </source>
</evidence>
<keyword evidence="5 6" id="KW-0472">Membrane</keyword>
<evidence type="ECO:0000256" key="6">
    <source>
        <dbReference type="SAM" id="Phobius"/>
    </source>
</evidence>
<feature type="transmembrane region" description="Helical" evidence="6">
    <location>
        <begin position="313"/>
        <end position="336"/>
    </location>
</feature>
<feature type="transmembrane region" description="Helical" evidence="6">
    <location>
        <begin position="226"/>
        <end position="244"/>
    </location>
</feature>
<feature type="transmembrane region" description="Helical" evidence="6">
    <location>
        <begin position="160"/>
        <end position="181"/>
    </location>
</feature>
<organism evidence="7 8">
    <name type="scientific">Fusicatenibacter saccharivorans</name>
    <dbReference type="NCBI Taxonomy" id="1150298"/>
    <lineage>
        <taxon>Bacteria</taxon>
        <taxon>Bacillati</taxon>
        <taxon>Bacillota</taxon>
        <taxon>Clostridia</taxon>
        <taxon>Lachnospirales</taxon>
        <taxon>Lachnospiraceae</taxon>
        <taxon>Fusicatenibacter</taxon>
    </lineage>
</organism>
<feature type="transmembrane region" description="Helical" evidence="6">
    <location>
        <begin position="187"/>
        <end position="206"/>
    </location>
</feature>
<keyword evidence="8" id="KW-1185">Reference proteome</keyword>
<dbReference type="InterPro" id="IPR002797">
    <property type="entry name" value="Polysacc_synth"/>
</dbReference>
<evidence type="ECO:0000256" key="2">
    <source>
        <dbReference type="ARBA" id="ARBA00022475"/>
    </source>
</evidence>
<evidence type="ECO:0000256" key="4">
    <source>
        <dbReference type="ARBA" id="ARBA00022989"/>
    </source>
</evidence>
<reference evidence="7 8" key="1">
    <citation type="journal article" date="2020" name="Cell Host Microbe">
        <title>Functional and Genomic Variation between Human-Derived Isolates of Lachnospiraceae Reveals Inter- and Intra-Species Diversity.</title>
        <authorList>
            <person name="Sorbara M.T."/>
            <person name="Littmann E.R."/>
            <person name="Fontana E."/>
            <person name="Moody T.U."/>
            <person name="Kohout C.E."/>
            <person name="Gjonbalaj M."/>
            <person name="Eaton V."/>
            <person name="Seok R."/>
            <person name="Leiner I.M."/>
            <person name="Pamer E.G."/>
        </authorList>
    </citation>
    <scope>NUCLEOTIDE SEQUENCE [LARGE SCALE GENOMIC DNA]</scope>
    <source>
        <strain evidence="7 8">MSK.14.54</strain>
    </source>
</reference>
<sequence length="507" mass="56551">MQKNELKSGVILSYINLGLGTVIPFIYTPIMLRMLGQAEYGLFSLASSAVSYLSLLSFGFGSTIIRYISKYRAEKDKKSEEKAFGFFLILYCVLALLVLLCGAIIANNVEAIFQKGLSANELKKMKVLVMIMTFNSALSFPNSVFSSMITANEKYIFRKLVDMFSTVLAPLANLVALYLGYASVGMATAATVVQFLMLPVNIYYCLRKLHIKPVIEKLPIALIKEMLGFSVFVFIGSIVDMLFWATDKVILGMLSGSVAVAIYNVGGTFNNMVMNLSTSISGVLTPRVTGMVVKDASKDELTNLFIRVGRLQFIVIALIVSGFTAFGQAFITLWAGKDYHDAYWVAILTMFPLCVPLIQNIGLTIVTAQNKHQFRSIIYMIIAILNVVTTYIAVPYCGILGAATCSCFAYILGQGIVMNIYYYKVTGLDIPLFWKNILKMAIVPGIMMFSGLLINRIYEIDNWIIFLIGIIVFTGIYIVLMYEVSFNEYERSIFREPLKRIIKRIKG</sequence>
<feature type="transmembrane region" description="Helical" evidence="6">
    <location>
        <begin position="127"/>
        <end position="148"/>
    </location>
</feature>
<feature type="transmembrane region" description="Helical" evidence="6">
    <location>
        <begin position="86"/>
        <end position="107"/>
    </location>
</feature>
<feature type="transmembrane region" description="Helical" evidence="6">
    <location>
        <begin position="42"/>
        <end position="65"/>
    </location>
</feature>
<keyword evidence="3 6" id="KW-0812">Transmembrane</keyword>
<dbReference type="Proteomes" id="UP000768180">
    <property type="component" value="Unassembled WGS sequence"/>
</dbReference>
<evidence type="ECO:0000256" key="1">
    <source>
        <dbReference type="ARBA" id="ARBA00004651"/>
    </source>
</evidence>
<accession>A0ABX2G9I8</accession>
<feature type="transmembrane region" description="Helical" evidence="6">
    <location>
        <begin position="400"/>
        <end position="425"/>
    </location>
</feature>
<proteinExistence type="predicted"/>
<comment type="caution">
    <text evidence="7">The sequence shown here is derived from an EMBL/GenBank/DDBJ whole genome shotgun (WGS) entry which is preliminary data.</text>
</comment>
<feature type="transmembrane region" description="Helical" evidence="6">
    <location>
        <begin position="342"/>
        <end position="365"/>
    </location>
</feature>
<keyword evidence="4 6" id="KW-1133">Transmembrane helix</keyword>
<dbReference type="EMBL" id="JAAITQ010000002">
    <property type="protein sequence ID" value="NSE15090.1"/>
    <property type="molecule type" value="Genomic_DNA"/>
</dbReference>
<comment type="subcellular location">
    <subcellularLocation>
        <location evidence="1">Cell membrane</location>
        <topology evidence="1">Multi-pass membrane protein</topology>
    </subcellularLocation>
</comment>
<dbReference type="RefSeq" id="WP_117802050.1">
    <property type="nucleotide sequence ID" value="NZ_JAAITQ010000002.1"/>
</dbReference>
<keyword evidence="2" id="KW-1003">Cell membrane</keyword>
<dbReference type="PANTHER" id="PTHR30250">
    <property type="entry name" value="PST FAMILY PREDICTED COLANIC ACID TRANSPORTER"/>
    <property type="match status" value="1"/>
</dbReference>
<dbReference type="Pfam" id="PF01943">
    <property type="entry name" value="Polysacc_synt"/>
    <property type="match status" value="1"/>
</dbReference>
<feature type="transmembrane region" description="Helical" evidence="6">
    <location>
        <begin position="463"/>
        <end position="482"/>
    </location>
</feature>
<evidence type="ECO:0000313" key="7">
    <source>
        <dbReference type="EMBL" id="NSE15090.1"/>
    </source>
</evidence>
<name>A0ABX2G9I8_9FIRM</name>
<evidence type="ECO:0000256" key="5">
    <source>
        <dbReference type="ARBA" id="ARBA00023136"/>
    </source>
</evidence>
<feature type="transmembrane region" description="Helical" evidence="6">
    <location>
        <begin position="377"/>
        <end position="394"/>
    </location>
</feature>
<feature type="transmembrane region" description="Helical" evidence="6">
    <location>
        <begin position="250"/>
        <end position="269"/>
    </location>
</feature>
<dbReference type="PANTHER" id="PTHR30250:SF26">
    <property type="entry name" value="PSMA PROTEIN"/>
    <property type="match status" value="1"/>
</dbReference>
<gene>
    <name evidence="7" type="ORF">G5B05_01365</name>
</gene>
<protein>
    <submittedName>
        <fullName evidence="7">Oligosaccharide flippase family protein</fullName>
    </submittedName>
</protein>
<feature type="transmembrane region" description="Helical" evidence="6">
    <location>
        <begin position="12"/>
        <end position="30"/>
    </location>
</feature>